<evidence type="ECO:0000256" key="8">
    <source>
        <dbReference type="ARBA" id="ARBA00023004"/>
    </source>
</evidence>
<reference evidence="14 15" key="1">
    <citation type="journal article" name="Sci. Rep.">
        <title>Genome-scale phylogenetic analyses confirm Olpidium as the closest living zoosporic fungus to the non-flagellated, terrestrial fungi.</title>
        <authorList>
            <person name="Chang Y."/>
            <person name="Rochon D."/>
            <person name="Sekimoto S."/>
            <person name="Wang Y."/>
            <person name="Chovatia M."/>
            <person name="Sandor L."/>
            <person name="Salamov A."/>
            <person name="Grigoriev I.V."/>
            <person name="Stajich J.E."/>
            <person name="Spatafora J.W."/>
        </authorList>
    </citation>
    <scope>NUCLEOTIDE SEQUENCE [LARGE SCALE GENOMIC DNA]</scope>
    <source>
        <strain evidence="14">S191</strain>
    </source>
</reference>
<evidence type="ECO:0000256" key="4">
    <source>
        <dbReference type="ARBA" id="ARBA00022559"/>
    </source>
</evidence>
<gene>
    <name evidence="14" type="ORF">BJ554DRAFT_1425</name>
</gene>
<dbReference type="Gene3D" id="1.10.520.10">
    <property type="match status" value="1"/>
</dbReference>
<accession>A0A8H8DLV0</accession>
<keyword evidence="15" id="KW-1185">Reference proteome</keyword>
<evidence type="ECO:0000313" key="14">
    <source>
        <dbReference type="EMBL" id="KAG5463161.1"/>
    </source>
</evidence>
<keyword evidence="7 11" id="KW-0560">Oxidoreductase</keyword>
<dbReference type="Pfam" id="PF00141">
    <property type="entry name" value="peroxidase"/>
    <property type="match status" value="1"/>
</dbReference>
<dbReference type="EMBL" id="JAEFCI010001057">
    <property type="protein sequence ID" value="KAG5463161.1"/>
    <property type="molecule type" value="Genomic_DNA"/>
</dbReference>
<dbReference type="AlphaFoldDB" id="A0A8H8DLV0"/>
<keyword evidence="9" id="KW-0376">Hydrogen peroxide</keyword>
<evidence type="ECO:0000256" key="6">
    <source>
        <dbReference type="ARBA" id="ARBA00022723"/>
    </source>
</evidence>
<evidence type="ECO:0000313" key="15">
    <source>
        <dbReference type="Proteomes" id="UP000673691"/>
    </source>
</evidence>
<evidence type="ECO:0000256" key="2">
    <source>
        <dbReference type="ARBA" id="ARBA00003917"/>
    </source>
</evidence>
<dbReference type="GO" id="GO:0046872">
    <property type="term" value="F:metal ion binding"/>
    <property type="evidence" value="ECO:0007669"/>
    <property type="project" value="UniProtKB-UniRule"/>
</dbReference>
<keyword evidence="4 11" id="KW-0575">Peroxidase</keyword>
<comment type="cofactor">
    <cofactor evidence="1">
        <name>heme b</name>
        <dbReference type="ChEBI" id="CHEBI:60344"/>
    </cofactor>
</comment>
<dbReference type="GO" id="GO:0042744">
    <property type="term" value="P:hydrogen peroxide catabolic process"/>
    <property type="evidence" value="ECO:0007669"/>
    <property type="project" value="UniProtKB-KW"/>
</dbReference>
<dbReference type="InterPro" id="IPR010255">
    <property type="entry name" value="Haem_peroxidase_sf"/>
</dbReference>
<evidence type="ECO:0000256" key="1">
    <source>
        <dbReference type="ARBA" id="ARBA00001970"/>
    </source>
</evidence>
<keyword evidence="6" id="KW-0479">Metal-binding</keyword>
<dbReference type="GO" id="GO:0005829">
    <property type="term" value="C:cytosol"/>
    <property type="evidence" value="ECO:0007669"/>
    <property type="project" value="TreeGrafter"/>
</dbReference>
<evidence type="ECO:0000256" key="7">
    <source>
        <dbReference type="ARBA" id="ARBA00023002"/>
    </source>
</evidence>
<organism evidence="14 15">
    <name type="scientific">Olpidium bornovanus</name>
    <dbReference type="NCBI Taxonomy" id="278681"/>
    <lineage>
        <taxon>Eukaryota</taxon>
        <taxon>Fungi</taxon>
        <taxon>Fungi incertae sedis</taxon>
        <taxon>Olpidiomycota</taxon>
        <taxon>Olpidiomycotina</taxon>
        <taxon>Olpidiomycetes</taxon>
        <taxon>Olpidiales</taxon>
        <taxon>Olpidiaceae</taxon>
        <taxon>Olpidium</taxon>
    </lineage>
</organism>
<dbReference type="PANTHER" id="PTHR30555:SF0">
    <property type="entry name" value="CATALASE-PEROXIDASE"/>
    <property type="match status" value="1"/>
</dbReference>
<comment type="function">
    <text evidence="2">Destroys radicals which are normally produced within the cells and which are toxic to biological systems.</text>
</comment>
<comment type="catalytic activity">
    <reaction evidence="10">
        <text>2 H2O2 = O2 + 2 H2O</text>
        <dbReference type="Rhea" id="RHEA:20309"/>
        <dbReference type="ChEBI" id="CHEBI:15377"/>
        <dbReference type="ChEBI" id="CHEBI:15379"/>
        <dbReference type="ChEBI" id="CHEBI:16240"/>
        <dbReference type="EC" id="1.11.1.21"/>
    </reaction>
</comment>
<dbReference type="PANTHER" id="PTHR30555">
    <property type="entry name" value="HYDROPEROXIDASE I, BIFUNCTIONAL CATALASE-PEROXIDASE"/>
    <property type="match status" value="1"/>
</dbReference>
<evidence type="ECO:0000256" key="10">
    <source>
        <dbReference type="ARBA" id="ARBA00049145"/>
    </source>
</evidence>
<dbReference type="InterPro" id="IPR000763">
    <property type="entry name" value="Catalase_peroxidase"/>
</dbReference>
<dbReference type="GO" id="GO:0004096">
    <property type="term" value="F:catalase activity"/>
    <property type="evidence" value="ECO:0007669"/>
    <property type="project" value="InterPro"/>
</dbReference>
<keyword evidence="5" id="KW-0349">Heme</keyword>
<protein>
    <recommendedName>
        <fullName evidence="11">Peroxidase</fullName>
        <ecNumber evidence="11">1.11.1.-</ecNumber>
    </recommendedName>
</protein>
<proteinExistence type="inferred from homology"/>
<feature type="domain" description="Plant heme peroxidase family profile" evidence="13">
    <location>
        <begin position="149"/>
        <end position="237"/>
    </location>
</feature>
<evidence type="ECO:0000256" key="3">
    <source>
        <dbReference type="ARBA" id="ARBA00005997"/>
    </source>
</evidence>
<evidence type="ECO:0000259" key="13">
    <source>
        <dbReference type="Pfam" id="PF00141"/>
    </source>
</evidence>
<feature type="region of interest" description="Disordered" evidence="12">
    <location>
        <begin position="59"/>
        <end position="88"/>
    </location>
</feature>
<dbReference type="InterPro" id="IPR002207">
    <property type="entry name" value="Peroxidase_I"/>
</dbReference>
<name>A0A8H8DLV0_9FUNG</name>
<dbReference type="OrthoDB" id="2859658at2759"/>
<dbReference type="SUPFAM" id="SSF48113">
    <property type="entry name" value="Heme-dependent peroxidases"/>
    <property type="match status" value="1"/>
</dbReference>
<dbReference type="GO" id="GO:0070301">
    <property type="term" value="P:cellular response to hydrogen peroxide"/>
    <property type="evidence" value="ECO:0007669"/>
    <property type="project" value="TreeGrafter"/>
</dbReference>
<dbReference type="EC" id="1.11.1.-" evidence="11"/>
<keyword evidence="8" id="KW-0408">Iron</keyword>
<dbReference type="InterPro" id="IPR002016">
    <property type="entry name" value="Haem_peroxidase"/>
</dbReference>
<evidence type="ECO:0000256" key="5">
    <source>
        <dbReference type="ARBA" id="ARBA00022617"/>
    </source>
</evidence>
<comment type="similarity">
    <text evidence="3">Belongs to the peroxidase family. Cytochrome c peroxidase subfamily.</text>
</comment>
<dbReference type="Proteomes" id="UP000673691">
    <property type="component" value="Unassembled WGS sequence"/>
</dbReference>
<dbReference type="PRINTS" id="PR00459">
    <property type="entry name" value="ASPEROXIDASE"/>
</dbReference>
<dbReference type="GO" id="GO:0020037">
    <property type="term" value="F:heme binding"/>
    <property type="evidence" value="ECO:0007669"/>
    <property type="project" value="UniProtKB-UniRule"/>
</dbReference>
<comment type="caution">
    <text evidence="14">The sequence shown here is derived from an EMBL/GenBank/DDBJ whole genome shotgun (WGS) entry which is preliminary data.</text>
</comment>
<evidence type="ECO:0000256" key="12">
    <source>
        <dbReference type="SAM" id="MobiDB-lite"/>
    </source>
</evidence>
<evidence type="ECO:0000256" key="9">
    <source>
        <dbReference type="ARBA" id="ARBA00023324"/>
    </source>
</evidence>
<evidence type="ECO:0000256" key="11">
    <source>
        <dbReference type="RuleBase" id="RU363051"/>
    </source>
</evidence>
<sequence length="265" mass="28232">MLPTAALFAVASTAACRRAPARPCARAVSQLVQRPLSATSAAPSPGSPAAQFFFRRQTRPVGAAPNRQRRGAATAAEEPAKPQGRGGRRRPLLALALLGIGAGTGYFLFSPADSASTAPPGKEHPAATAKKAPKEVDYFAVYKAIAELLEDDNYDDGSYGPVFVRLAWYACLSERCLDGTGGSNGATMRFAPESEHGANAGLSVARQRLEQVKKKFPEISYGDLWTLAGVCAIQEVSQIDWIRVVTTPPSLFPLPLTLHWCDQHG</sequence>